<evidence type="ECO:0000313" key="8">
    <source>
        <dbReference type="EMBL" id="MBK0400337.1"/>
    </source>
</evidence>
<organism evidence="8 9">
    <name type="scientific">Thermohalobaculum xanthum</name>
    <dbReference type="NCBI Taxonomy" id="2753746"/>
    <lineage>
        <taxon>Bacteria</taxon>
        <taxon>Pseudomonadati</taxon>
        <taxon>Pseudomonadota</taxon>
        <taxon>Alphaproteobacteria</taxon>
        <taxon>Rhodobacterales</taxon>
        <taxon>Paracoccaceae</taxon>
        <taxon>Thermohalobaculum</taxon>
    </lineage>
</organism>
<accession>A0A8J7SDX5</accession>
<name>A0A8J7SDX5_9RHOB</name>
<feature type="domain" description="RNA polymerase sigma-70 region 2" evidence="6">
    <location>
        <begin position="70"/>
        <end position="138"/>
    </location>
</feature>
<dbReference type="Pfam" id="PF04542">
    <property type="entry name" value="Sigma70_r2"/>
    <property type="match status" value="1"/>
</dbReference>
<keyword evidence="3" id="KW-0731">Sigma factor</keyword>
<dbReference type="EMBL" id="JAEHHL010000008">
    <property type="protein sequence ID" value="MBK0400337.1"/>
    <property type="molecule type" value="Genomic_DNA"/>
</dbReference>
<dbReference type="AlphaFoldDB" id="A0A8J7SDX5"/>
<dbReference type="InterPro" id="IPR013324">
    <property type="entry name" value="RNA_pol_sigma_r3/r4-like"/>
</dbReference>
<dbReference type="SUPFAM" id="SSF88946">
    <property type="entry name" value="Sigma2 domain of RNA polymerase sigma factors"/>
    <property type="match status" value="1"/>
</dbReference>
<dbReference type="NCBIfam" id="TIGR02937">
    <property type="entry name" value="sigma70-ECF"/>
    <property type="match status" value="1"/>
</dbReference>
<feature type="region of interest" description="Disordered" evidence="5">
    <location>
        <begin position="1"/>
        <end position="48"/>
    </location>
</feature>
<dbReference type="PANTHER" id="PTHR43133:SF62">
    <property type="entry name" value="RNA POLYMERASE SIGMA FACTOR SIGZ"/>
    <property type="match status" value="1"/>
</dbReference>
<evidence type="ECO:0000256" key="4">
    <source>
        <dbReference type="ARBA" id="ARBA00023163"/>
    </source>
</evidence>
<dbReference type="InterPro" id="IPR014284">
    <property type="entry name" value="RNA_pol_sigma-70_dom"/>
</dbReference>
<dbReference type="InterPro" id="IPR007627">
    <property type="entry name" value="RNA_pol_sigma70_r2"/>
</dbReference>
<dbReference type="GO" id="GO:0016987">
    <property type="term" value="F:sigma factor activity"/>
    <property type="evidence" value="ECO:0007669"/>
    <property type="project" value="UniProtKB-KW"/>
</dbReference>
<dbReference type="GO" id="GO:0003677">
    <property type="term" value="F:DNA binding"/>
    <property type="evidence" value="ECO:0007669"/>
    <property type="project" value="InterPro"/>
</dbReference>
<keyword evidence="2" id="KW-0805">Transcription regulation</keyword>
<proteinExistence type="inferred from homology"/>
<feature type="domain" description="RNA polymerase sigma factor 70 region 4 type 2" evidence="7">
    <location>
        <begin position="168"/>
        <end position="219"/>
    </location>
</feature>
<dbReference type="InterPro" id="IPR013325">
    <property type="entry name" value="RNA_pol_sigma_r2"/>
</dbReference>
<evidence type="ECO:0000256" key="1">
    <source>
        <dbReference type="ARBA" id="ARBA00010641"/>
    </source>
</evidence>
<dbReference type="Gene3D" id="1.10.1740.10">
    <property type="match status" value="1"/>
</dbReference>
<dbReference type="Gene3D" id="1.10.10.10">
    <property type="entry name" value="Winged helix-like DNA-binding domain superfamily/Winged helix DNA-binding domain"/>
    <property type="match status" value="1"/>
</dbReference>
<feature type="region of interest" description="Disordered" evidence="5">
    <location>
        <begin position="134"/>
        <end position="164"/>
    </location>
</feature>
<evidence type="ECO:0000259" key="6">
    <source>
        <dbReference type="Pfam" id="PF04542"/>
    </source>
</evidence>
<dbReference type="GO" id="GO:0006352">
    <property type="term" value="P:DNA-templated transcription initiation"/>
    <property type="evidence" value="ECO:0007669"/>
    <property type="project" value="InterPro"/>
</dbReference>
<keyword evidence="4" id="KW-0804">Transcription</keyword>
<reference evidence="8" key="1">
    <citation type="submission" date="2020-12" db="EMBL/GenBank/DDBJ databases">
        <title>Bacterial taxonomy.</title>
        <authorList>
            <person name="Pan X."/>
        </authorList>
    </citation>
    <scope>NUCLEOTIDE SEQUENCE</scope>
    <source>
        <strain evidence="8">M0105</strain>
    </source>
</reference>
<feature type="compositionally biased region" description="Low complexity" evidence="5">
    <location>
        <begin position="27"/>
        <end position="36"/>
    </location>
</feature>
<evidence type="ECO:0000313" key="9">
    <source>
        <dbReference type="Proteomes" id="UP000655420"/>
    </source>
</evidence>
<evidence type="ECO:0000259" key="7">
    <source>
        <dbReference type="Pfam" id="PF08281"/>
    </source>
</evidence>
<keyword evidence="9" id="KW-1185">Reference proteome</keyword>
<dbReference type="InterPro" id="IPR013249">
    <property type="entry name" value="RNA_pol_sigma70_r4_t2"/>
</dbReference>
<sequence>MASRGPDAASGPCTDGSERQAPVNDDPATPGPESGATGAGAGTGAQDPASDEALLAAIADSRSRDAFAELFRRYAGRVKAFLLRSGASHDEAEEGAQEVMITLWRRAETFDPARAGASTWIFTIARNKRIDMVRRIRRPTPDPEDPHFRPDDDGSAETRFSGRERDARVREALAGLGEDQLTVVRLAFFAGLSHAEIAERLETPLGTVKSRLRLSFRRLRDELGDSFAEELRDD</sequence>
<evidence type="ECO:0000256" key="3">
    <source>
        <dbReference type="ARBA" id="ARBA00023082"/>
    </source>
</evidence>
<dbReference type="Proteomes" id="UP000655420">
    <property type="component" value="Unassembled WGS sequence"/>
</dbReference>
<protein>
    <submittedName>
        <fullName evidence="8">Sigma-70 family RNA polymerase sigma factor</fullName>
    </submittedName>
</protein>
<feature type="compositionally biased region" description="Basic and acidic residues" evidence="5">
    <location>
        <begin position="134"/>
        <end position="152"/>
    </location>
</feature>
<dbReference type="InterPro" id="IPR039425">
    <property type="entry name" value="RNA_pol_sigma-70-like"/>
</dbReference>
<evidence type="ECO:0000256" key="5">
    <source>
        <dbReference type="SAM" id="MobiDB-lite"/>
    </source>
</evidence>
<dbReference type="CDD" id="cd06171">
    <property type="entry name" value="Sigma70_r4"/>
    <property type="match status" value="1"/>
</dbReference>
<comment type="similarity">
    <text evidence="1">Belongs to the sigma-70 factor family. ECF subfamily.</text>
</comment>
<dbReference type="SUPFAM" id="SSF88659">
    <property type="entry name" value="Sigma3 and sigma4 domains of RNA polymerase sigma factors"/>
    <property type="match status" value="1"/>
</dbReference>
<comment type="caution">
    <text evidence="8">The sequence shown here is derived from an EMBL/GenBank/DDBJ whole genome shotgun (WGS) entry which is preliminary data.</text>
</comment>
<gene>
    <name evidence="8" type="ORF">H0I76_14145</name>
</gene>
<dbReference type="Pfam" id="PF08281">
    <property type="entry name" value="Sigma70_r4_2"/>
    <property type="match status" value="1"/>
</dbReference>
<dbReference type="PANTHER" id="PTHR43133">
    <property type="entry name" value="RNA POLYMERASE ECF-TYPE SIGMA FACTO"/>
    <property type="match status" value="1"/>
</dbReference>
<evidence type="ECO:0000256" key="2">
    <source>
        <dbReference type="ARBA" id="ARBA00023015"/>
    </source>
</evidence>
<dbReference type="InterPro" id="IPR036388">
    <property type="entry name" value="WH-like_DNA-bd_sf"/>
</dbReference>